<dbReference type="Gene3D" id="3.30.1330.130">
    <property type="match status" value="1"/>
</dbReference>
<dbReference type="InterPro" id="IPR003814">
    <property type="entry name" value="FmdEsu_dom"/>
</dbReference>
<protein>
    <submittedName>
        <fullName evidence="2">Formylmethanofuran dehydrogenase subunit E</fullName>
    </submittedName>
</protein>
<reference evidence="2 3" key="1">
    <citation type="submission" date="2018-07" db="EMBL/GenBank/DDBJ databases">
        <title>Genomic Encyclopedia of Type Strains, Phase IV (KMG-IV): sequencing the most valuable type-strain genomes for metagenomic binning, comparative biology and taxonomic classification.</title>
        <authorList>
            <person name="Goeker M."/>
        </authorList>
    </citation>
    <scope>NUCLEOTIDE SEQUENCE [LARGE SCALE GENOMIC DNA]</scope>
    <source>
        <strain evidence="2 3">DSM 7466</strain>
    </source>
</reference>
<proteinExistence type="predicted"/>
<dbReference type="SUPFAM" id="SSF143555">
    <property type="entry name" value="FwdE-like"/>
    <property type="match status" value="1"/>
</dbReference>
<sequence length="180" mass="20454">MGQVREYLDLIKNFSGFASPGSVIGAHMLLIARKVLDFEVDEEIYVTCETTNCLPDAFQAICKSTIGNGRLNILDTGKMAVIINRKGMPGETVQALRIILDPEKTVNYPIIHEWYMNTRKVSAEEVNPELIRAGENLYSWYFVDVIVPEKEKKIIEICNLCNEPFIKRNELDLCPACLKR</sequence>
<dbReference type="EMBL" id="QREL01000001">
    <property type="protein sequence ID" value="REE28437.1"/>
    <property type="molecule type" value="Genomic_DNA"/>
</dbReference>
<gene>
    <name evidence="2" type="ORF">C7452_0448</name>
</gene>
<evidence type="ECO:0000259" key="1">
    <source>
        <dbReference type="Pfam" id="PF02663"/>
    </source>
</evidence>
<feature type="domain" description="Formylmethanofuran dehydrogenase subunit E" evidence="1">
    <location>
        <begin position="14"/>
        <end position="141"/>
    </location>
</feature>
<keyword evidence="3" id="KW-1185">Reference proteome</keyword>
<evidence type="ECO:0000313" key="3">
    <source>
        <dbReference type="Proteomes" id="UP000256864"/>
    </source>
</evidence>
<accession>A0A371ND40</accession>
<dbReference type="InterPro" id="IPR053194">
    <property type="entry name" value="tRNA_methyltr_O"/>
</dbReference>
<evidence type="ECO:0000313" key="2">
    <source>
        <dbReference type="EMBL" id="REE28437.1"/>
    </source>
</evidence>
<comment type="caution">
    <text evidence="2">The sequence shown here is derived from an EMBL/GenBank/DDBJ whole genome shotgun (WGS) entry which is preliminary data.</text>
</comment>
<name>A0A371ND40_9EURY</name>
<dbReference type="GeneID" id="86199229"/>
<dbReference type="PANTHER" id="PTHR39418:SF1">
    <property type="entry name" value="DEHYDROGENASE"/>
    <property type="match status" value="1"/>
</dbReference>
<dbReference type="PANTHER" id="PTHR39418">
    <property type="entry name" value="DEHYDROGENASE-RELATED"/>
    <property type="match status" value="1"/>
</dbReference>
<dbReference type="RefSeq" id="WP_010876550.1">
    <property type="nucleotide sequence ID" value="NZ_QREL01000001.1"/>
</dbReference>
<dbReference type="Proteomes" id="UP000256864">
    <property type="component" value="Unassembled WGS sequence"/>
</dbReference>
<dbReference type="AlphaFoldDB" id="A0A371ND40"/>
<dbReference type="Pfam" id="PF02663">
    <property type="entry name" value="FmdE"/>
    <property type="match status" value="1"/>
</dbReference>
<organism evidence="2 3">
    <name type="scientific">Methanothermobacter defluvii</name>
    <dbReference type="NCBI Taxonomy" id="49339"/>
    <lineage>
        <taxon>Archaea</taxon>
        <taxon>Methanobacteriati</taxon>
        <taxon>Methanobacteriota</taxon>
        <taxon>Methanomada group</taxon>
        <taxon>Methanobacteria</taxon>
        <taxon>Methanobacteriales</taxon>
        <taxon>Methanobacteriaceae</taxon>
        <taxon>Methanothermobacter</taxon>
    </lineage>
</organism>